<dbReference type="PANTHER" id="PTHR21499:SF3">
    <property type="entry name" value="ASPARTOKINASE"/>
    <property type="match status" value="1"/>
</dbReference>
<dbReference type="PROSITE" id="PS51671">
    <property type="entry name" value="ACT"/>
    <property type="match status" value="1"/>
</dbReference>
<evidence type="ECO:0000313" key="17">
    <source>
        <dbReference type="EMBL" id="WAG60174.1"/>
    </source>
</evidence>
<dbReference type="EMBL" id="CP086239">
    <property type="protein sequence ID" value="WAG60174.1"/>
    <property type="molecule type" value="Genomic_DNA"/>
</dbReference>
<evidence type="ECO:0000256" key="3">
    <source>
        <dbReference type="ARBA" id="ARBA00004986"/>
    </source>
</evidence>
<dbReference type="InterPro" id="IPR001341">
    <property type="entry name" value="Asp_kinase"/>
</dbReference>
<comment type="pathway">
    <text evidence="4 15">Amino-acid biosynthesis; L-threonine biosynthesis; L-threonine from L-aspartate: step 1/5.</text>
</comment>
<evidence type="ECO:0000256" key="8">
    <source>
        <dbReference type="ARBA" id="ARBA00022741"/>
    </source>
</evidence>
<evidence type="ECO:0000256" key="7">
    <source>
        <dbReference type="ARBA" id="ARBA00022679"/>
    </source>
</evidence>
<dbReference type="CDD" id="cd04261">
    <property type="entry name" value="AAK_AKii-LysC-BS"/>
    <property type="match status" value="1"/>
</dbReference>
<evidence type="ECO:0000256" key="6">
    <source>
        <dbReference type="ARBA" id="ARBA00022605"/>
    </source>
</evidence>
<dbReference type="InterPro" id="IPR054352">
    <property type="entry name" value="ACT_Aspartokinase"/>
</dbReference>
<dbReference type="RefSeq" id="WP_216120723.1">
    <property type="nucleotide sequence ID" value="NZ_CP086239.1"/>
</dbReference>
<evidence type="ECO:0000256" key="1">
    <source>
        <dbReference type="ARBA" id="ARBA00003121"/>
    </source>
</evidence>
<evidence type="ECO:0000256" key="4">
    <source>
        <dbReference type="ARBA" id="ARBA00005139"/>
    </source>
</evidence>
<keyword evidence="11" id="KW-0220">Diaminopimelate biosynthesis</keyword>
<dbReference type="GO" id="GO:0009090">
    <property type="term" value="P:homoserine biosynthetic process"/>
    <property type="evidence" value="ECO:0007669"/>
    <property type="project" value="TreeGrafter"/>
</dbReference>
<comment type="catalytic activity">
    <reaction evidence="13 14">
        <text>L-aspartate + ATP = 4-phospho-L-aspartate + ADP</text>
        <dbReference type="Rhea" id="RHEA:23776"/>
        <dbReference type="ChEBI" id="CHEBI:29991"/>
        <dbReference type="ChEBI" id="CHEBI:30616"/>
        <dbReference type="ChEBI" id="CHEBI:57535"/>
        <dbReference type="ChEBI" id="CHEBI:456216"/>
        <dbReference type="EC" id="2.7.2.4"/>
    </reaction>
</comment>
<proteinExistence type="inferred from homology"/>
<comment type="similarity">
    <text evidence="5 14">Belongs to the aspartokinase family.</text>
</comment>
<dbReference type="GO" id="GO:0005524">
    <property type="term" value="F:ATP binding"/>
    <property type="evidence" value="ECO:0007669"/>
    <property type="project" value="UniProtKB-KW"/>
</dbReference>
<sequence>MAVVVQKYGGSSVGTTEKIKKIAQSIIKRKDKDKDTDLVIVVSAMGDTTDDLLSLSKGIGEEPDKRELDALLSTGEIISSALLAMAIKGLGYDAISYTAYQIGIKTSGQYGKALIEDIHGNKIKKSLKEGKIVIVAGFQGINGEGDITTLGRGGSDTTAVALAVKLNGRCEIYTDVSGIYSVDPRAYSEAKKLDEIEYEEMLELASLGAQIMHSRSIELAQKYGIPIYVGLSDSDIKGTIIKEVKNVNMESKPVTGIATSDDDVAVTLKNIPKDVNILSTIFEAIGSKRVNIDMISQSSPVDGMVSVSFTIPKESLKDSLKIIEKLTVDNKVIVDEDITKFSMVGLGMKTTSGVAARMFRVFSENDIEIKMITTSEIRITCAIKTSDKLNAIKLVAKEFNL</sequence>
<evidence type="ECO:0000256" key="2">
    <source>
        <dbReference type="ARBA" id="ARBA00004766"/>
    </source>
</evidence>
<evidence type="ECO:0000256" key="10">
    <source>
        <dbReference type="ARBA" id="ARBA00022840"/>
    </source>
</evidence>
<dbReference type="Pfam" id="PF22468">
    <property type="entry name" value="ACT_9"/>
    <property type="match status" value="2"/>
</dbReference>
<dbReference type="PROSITE" id="PS00324">
    <property type="entry name" value="ASPARTOKINASE"/>
    <property type="match status" value="1"/>
</dbReference>
<evidence type="ECO:0000256" key="9">
    <source>
        <dbReference type="ARBA" id="ARBA00022777"/>
    </source>
</evidence>
<dbReference type="InterPro" id="IPR005260">
    <property type="entry name" value="Asp_kin_monofn"/>
</dbReference>
<evidence type="ECO:0000256" key="15">
    <source>
        <dbReference type="RuleBase" id="RU004249"/>
    </source>
</evidence>
<dbReference type="Proteomes" id="UP001164733">
    <property type="component" value="Chromosome"/>
</dbReference>
<dbReference type="GO" id="GO:0005829">
    <property type="term" value="C:cytosol"/>
    <property type="evidence" value="ECO:0007669"/>
    <property type="project" value="TreeGrafter"/>
</dbReference>
<comment type="pathway">
    <text evidence="2 15">Amino-acid biosynthesis; L-lysine biosynthesis via DAP pathway; (S)-tetrahydrodipicolinate from L-aspartate: step 1/4.</text>
</comment>
<dbReference type="AlphaFoldDB" id="A0AA47I774"/>
<keyword evidence="9 14" id="KW-0418">Kinase</keyword>
<comment type="pathway">
    <text evidence="3 15">Amino-acid biosynthesis; L-methionine biosynthesis via de novo pathway; L-homoserine from L-aspartate: step 1/3.</text>
</comment>
<feature type="domain" description="ACT" evidence="16">
    <location>
        <begin position="266"/>
        <end position="340"/>
    </location>
</feature>
<evidence type="ECO:0000256" key="11">
    <source>
        <dbReference type="ARBA" id="ARBA00022915"/>
    </source>
</evidence>
<dbReference type="EC" id="2.7.2.4" evidence="14"/>
<gene>
    <name evidence="17" type="ORF">LL038_21960</name>
</gene>
<dbReference type="Pfam" id="PF00696">
    <property type="entry name" value="AA_kinase"/>
    <property type="match status" value="1"/>
</dbReference>
<dbReference type="GO" id="GO:0019877">
    <property type="term" value="P:diaminopimelate biosynthetic process"/>
    <property type="evidence" value="ECO:0007669"/>
    <property type="project" value="UniProtKB-KW"/>
</dbReference>
<dbReference type="InterPro" id="IPR018042">
    <property type="entry name" value="Aspartate_kinase_CS"/>
</dbReference>
<dbReference type="NCBIfam" id="NF005154">
    <property type="entry name" value="PRK06635.1-2"/>
    <property type="match status" value="1"/>
</dbReference>
<keyword evidence="10" id="KW-0067">ATP-binding</keyword>
<evidence type="ECO:0000313" key="18">
    <source>
        <dbReference type="Proteomes" id="UP001164733"/>
    </source>
</evidence>
<dbReference type="NCBIfam" id="TIGR00657">
    <property type="entry name" value="asp_kinases"/>
    <property type="match status" value="1"/>
</dbReference>
<name>A0AA47I774_9CLOT</name>
<dbReference type="CDD" id="cd04891">
    <property type="entry name" value="ACT_AK-LysC-DapG-like_1"/>
    <property type="match status" value="1"/>
</dbReference>
<evidence type="ECO:0000256" key="5">
    <source>
        <dbReference type="ARBA" id="ARBA00010122"/>
    </source>
</evidence>
<evidence type="ECO:0000259" key="16">
    <source>
        <dbReference type="PROSITE" id="PS51671"/>
    </source>
</evidence>
<comment type="function">
    <text evidence="1">Catalyzes the phosphorylation of the beta-carboxyl group of aspartic acid with ATP to yield 4-phospho-L-aspartate, which is involved in the branched biosynthetic pathway leading to the biosynthesis of amino acids threonine, isoleucine and methionine.</text>
</comment>
<dbReference type="GO" id="GO:0009089">
    <property type="term" value="P:lysine biosynthetic process via diaminopimelate"/>
    <property type="evidence" value="ECO:0007669"/>
    <property type="project" value="TreeGrafter"/>
</dbReference>
<reference evidence="17" key="1">
    <citation type="submission" date="2021-11" db="EMBL/GenBank/DDBJ databases">
        <title>Clostridia strains as spoilage organisms.</title>
        <authorList>
            <person name="Wambui J."/>
            <person name="Stevens M.J.A."/>
            <person name="Stephan R."/>
        </authorList>
    </citation>
    <scope>NUCLEOTIDE SEQUENCE</scope>
    <source>
        <strain evidence="17">CF009</strain>
    </source>
</reference>
<keyword evidence="8" id="KW-0547">Nucleotide-binding</keyword>
<dbReference type="PIRSF" id="PIRSF000726">
    <property type="entry name" value="Asp_kin"/>
    <property type="match status" value="1"/>
</dbReference>
<organism evidence="17 18">
    <name type="scientific">Clostridium estertheticum</name>
    <dbReference type="NCBI Taxonomy" id="238834"/>
    <lineage>
        <taxon>Bacteria</taxon>
        <taxon>Bacillati</taxon>
        <taxon>Bacillota</taxon>
        <taxon>Clostridia</taxon>
        <taxon>Eubacteriales</taxon>
        <taxon>Clostridiaceae</taxon>
        <taxon>Clostridium</taxon>
    </lineage>
</organism>
<evidence type="ECO:0000256" key="13">
    <source>
        <dbReference type="ARBA" id="ARBA00047872"/>
    </source>
</evidence>
<dbReference type="InterPro" id="IPR001048">
    <property type="entry name" value="Asp/Glu/Uridylate_kinase"/>
</dbReference>
<dbReference type="FunFam" id="3.40.1160.10:FF:000002">
    <property type="entry name" value="Aspartokinase"/>
    <property type="match status" value="1"/>
</dbReference>
<keyword evidence="7 14" id="KW-0808">Transferase</keyword>
<accession>A0AA47I774</accession>
<dbReference type="CDD" id="cd04923">
    <property type="entry name" value="ACT_AK-LysC-DapG-like_2"/>
    <property type="match status" value="1"/>
</dbReference>
<keyword evidence="12" id="KW-0457">Lysine biosynthesis</keyword>
<protein>
    <recommendedName>
        <fullName evidence="14">Aspartokinase</fullName>
        <ecNumber evidence="14">2.7.2.4</ecNumber>
    </recommendedName>
</protein>
<dbReference type="InterPro" id="IPR002912">
    <property type="entry name" value="ACT_dom"/>
</dbReference>
<dbReference type="NCBIfam" id="NF005155">
    <property type="entry name" value="PRK06635.1-4"/>
    <property type="match status" value="1"/>
</dbReference>
<evidence type="ECO:0000256" key="12">
    <source>
        <dbReference type="ARBA" id="ARBA00023154"/>
    </source>
</evidence>
<keyword evidence="6 15" id="KW-0028">Amino-acid biosynthesis</keyword>
<dbReference type="PANTHER" id="PTHR21499">
    <property type="entry name" value="ASPARTATE KINASE"/>
    <property type="match status" value="1"/>
</dbReference>
<dbReference type="InterPro" id="IPR041740">
    <property type="entry name" value="AKii-LysC-BS"/>
</dbReference>
<dbReference type="GO" id="GO:0004072">
    <property type="term" value="F:aspartate kinase activity"/>
    <property type="evidence" value="ECO:0007669"/>
    <property type="project" value="UniProtKB-EC"/>
</dbReference>
<evidence type="ECO:0000256" key="14">
    <source>
        <dbReference type="RuleBase" id="RU003448"/>
    </source>
</evidence>